<dbReference type="GO" id="GO:0005829">
    <property type="term" value="C:cytosol"/>
    <property type="evidence" value="ECO:0007669"/>
    <property type="project" value="TreeGrafter"/>
</dbReference>
<dbReference type="AlphaFoldDB" id="A0A3E0GTU6"/>
<dbReference type="InterPro" id="IPR016036">
    <property type="entry name" value="Malonyl_transacylase_ACP-bd"/>
</dbReference>
<evidence type="ECO:0000256" key="3">
    <source>
        <dbReference type="ARBA" id="ARBA00048462"/>
    </source>
</evidence>
<evidence type="ECO:0000313" key="7">
    <source>
        <dbReference type="EMBL" id="REH27112.1"/>
    </source>
</evidence>
<keyword evidence="1 4" id="KW-0808">Transferase</keyword>
<dbReference type="EMBL" id="QUNO01000030">
    <property type="protein sequence ID" value="REH27112.1"/>
    <property type="molecule type" value="Genomic_DNA"/>
</dbReference>
<dbReference type="SUPFAM" id="SSF55048">
    <property type="entry name" value="Probable ACP-binding domain of malonyl-CoA ACP transacylase"/>
    <property type="match status" value="1"/>
</dbReference>
<feature type="active site" evidence="5">
    <location>
        <position position="105"/>
    </location>
</feature>
<dbReference type="GO" id="GO:0004314">
    <property type="term" value="F:[acyl-carrier-protein] S-malonyltransferase activity"/>
    <property type="evidence" value="ECO:0007669"/>
    <property type="project" value="UniProtKB-EC"/>
</dbReference>
<comment type="similarity">
    <text evidence="4">Belongs to the fabD family.</text>
</comment>
<reference evidence="7 8" key="1">
    <citation type="submission" date="2018-08" db="EMBL/GenBank/DDBJ databases">
        <title>Genomic Encyclopedia of Archaeal and Bacterial Type Strains, Phase II (KMG-II): from individual species to whole genera.</title>
        <authorList>
            <person name="Goeker M."/>
        </authorList>
    </citation>
    <scope>NUCLEOTIDE SEQUENCE [LARGE SCALE GENOMIC DNA]</scope>
    <source>
        <strain evidence="7 8">DSM 45791</strain>
    </source>
</reference>
<dbReference type="InterPro" id="IPR001227">
    <property type="entry name" value="Ac_transferase_dom_sf"/>
</dbReference>
<dbReference type="Gene3D" id="3.30.70.250">
    <property type="entry name" value="Malonyl-CoA ACP transacylase, ACP-binding"/>
    <property type="match status" value="1"/>
</dbReference>
<dbReference type="InterPro" id="IPR050858">
    <property type="entry name" value="Mal-CoA-ACP_Trans/PKS_FabD"/>
</dbReference>
<dbReference type="Proteomes" id="UP000256269">
    <property type="component" value="Unassembled WGS sequence"/>
</dbReference>
<dbReference type="PANTHER" id="PTHR42681:SF1">
    <property type="entry name" value="MALONYL-COA-ACYL CARRIER PROTEIN TRANSACYLASE, MITOCHONDRIAL"/>
    <property type="match status" value="1"/>
</dbReference>
<dbReference type="EC" id="2.3.1.39" evidence="4"/>
<feature type="domain" description="Malonyl-CoA:ACP transacylase (MAT)" evidence="6">
    <location>
        <begin position="20"/>
        <end position="315"/>
    </location>
</feature>
<dbReference type="PANTHER" id="PTHR42681">
    <property type="entry name" value="MALONYL-COA-ACYL CARRIER PROTEIN TRANSACYLASE, MITOCHONDRIAL"/>
    <property type="match status" value="1"/>
</dbReference>
<dbReference type="GO" id="GO:0006633">
    <property type="term" value="P:fatty acid biosynthetic process"/>
    <property type="evidence" value="ECO:0007669"/>
    <property type="project" value="TreeGrafter"/>
</dbReference>
<evidence type="ECO:0000313" key="8">
    <source>
        <dbReference type="Proteomes" id="UP000256269"/>
    </source>
</evidence>
<comment type="caution">
    <text evidence="7">The sequence shown here is derived from an EMBL/GenBank/DDBJ whole genome shotgun (WGS) entry which is preliminary data.</text>
</comment>
<feature type="active site" evidence="5">
    <location>
        <position position="208"/>
    </location>
</feature>
<organism evidence="7 8">
    <name type="scientific">Kutzneria buriramensis</name>
    <dbReference type="NCBI Taxonomy" id="1045776"/>
    <lineage>
        <taxon>Bacteria</taxon>
        <taxon>Bacillati</taxon>
        <taxon>Actinomycetota</taxon>
        <taxon>Actinomycetes</taxon>
        <taxon>Pseudonocardiales</taxon>
        <taxon>Pseudonocardiaceae</taxon>
        <taxon>Kutzneria</taxon>
    </lineage>
</organism>
<sequence>MATSRDAAGTVFSDRVIALLAPGQGSQAPGMLAPWLELDGVEELVAGWSDAVGLDLKRLGTTADAEEIKDTAITQPLIVAASLVAFRELQRRVTVPTAAPVAGHSIGELAAAAVAGVLAMDDAVALAAVRGRAMADACALEPTGMAAVMGGEADELLARLDEYGLVPANRNGAGQTVAAGSLDALQKLADERPAGTKVIMLKVAGAFHTHYMEPARETLRDKAAGVATADPTHPLLSNADGSVVTSGSEMLGRLVAQVTLPVRWDLCMDTLARSGVTTTIELAPGGALTGLVKRQLKGVVTTPIAIKTPADLDKAVEAVSA</sequence>
<gene>
    <name evidence="7" type="ORF">BCF44_13085</name>
</gene>
<keyword evidence="8" id="KW-1185">Reference proteome</keyword>
<dbReference type="PIRSF" id="PIRSF000446">
    <property type="entry name" value="Mct"/>
    <property type="match status" value="1"/>
</dbReference>
<dbReference type="InterPro" id="IPR014043">
    <property type="entry name" value="Acyl_transferase_dom"/>
</dbReference>
<evidence type="ECO:0000256" key="1">
    <source>
        <dbReference type="ARBA" id="ARBA00022679"/>
    </source>
</evidence>
<accession>A0A3E0GTU6</accession>
<evidence type="ECO:0000259" key="6">
    <source>
        <dbReference type="SMART" id="SM00827"/>
    </source>
</evidence>
<evidence type="ECO:0000256" key="5">
    <source>
        <dbReference type="PIRSR" id="PIRSR000446-1"/>
    </source>
</evidence>
<protein>
    <recommendedName>
        <fullName evidence="4">Malonyl CoA-acyl carrier protein transacylase</fullName>
        <ecNumber evidence="4">2.3.1.39</ecNumber>
    </recommendedName>
</protein>
<proteinExistence type="inferred from homology"/>
<name>A0A3E0GTU6_9PSEU</name>
<dbReference type="InterPro" id="IPR024925">
    <property type="entry name" value="Malonyl_CoA-ACP_transAc"/>
</dbReference>
<evidence type="ECO:0000256" key="2">
    <source>
        <dbReference type="ARBA" id="ARBA00023315"/>
    </source>
</evidence>
<dbReference type="RefSeq" id="WP_281283265.1">
    <property type="nucleotide sequence ID" value="NZ_JBHLUJ010000043.1"/>
</dbReference>
<dbReference type="InterPro" id="IPR016035">
    <property type="entry name" value="Acyl_Trfase/lysoPLipase"/>
</dbReference>
<dbReference type="SMART" id="SM00827">
    <property type="entry name" value="PKS_AT"/>
    <property type="match status" value="1"/>
</dbReference>
<evidence type="ECO:0000256" key="4">
    <source>
        <dbReference type="PIRNR" id="PIRNR000446"/>
    </source>
</evidence>
<keyword evidence="2 4" id="KW-0012">Acyltransferase</keyword>
<dbReference type="SUPFAM" id="SSF52151">
    <property type="entry name" value="FabD/lysophospholipase-like"/>
    <property type="match status" value="1"/>
</dbReference>
<dbReference type="Pfam" id="PF00698">
    <property type="entry name" value="Acyl_transf_1"/>
    <property type="match status" value="1"/>
</dbReference>
<comment type="catalytic activity">
    <reaction evidence="3 4">
        <text>holo-[ACP] + malonyl-CoA = malonyl-[ACP] + CoA</text>
        <dbReference type="Rhea" id="RHEA:41792"/>
        <dbReference type="Rhea" id="RHEA-COMP:9623"/>
        <dbReference type="Rhea" id="RHEA-COMP:9685"/>
        <dbReference type="ChEBI" id="CHEBI:57287"/>
        <dbReference type="ChEBI" id="CHEBI:57384"/>
        <dbReference type="ChEBI" id="CHEBI:64479"/>
        <dbReference type="ChEBI" id="CHEBI:78449"/>
        <dbReference type="EC" id="2.3.1.39"/>
    </reaction>
</comment>
<dbReference type="Gene3D" id="3.40.366.10">
    <property type="entry name" value="Malonyl-Coenzyme A Acyl Carrier Protein, domain 2"/>
    <property type="match status" value="1"/>
</dbReference>